<keyword evidence="9" id="KW-0547">Nucleotide-binding</keyword>
<keyword evidence="7 22" id="KW-0812">Transmembrane</keyword>
<feature type="compositionally biased region" description="Pro residues" evidence="21">
    <location>
        <begin position="743"/>
        <end position="752"/>
    </location>
</feature>
<evidence type="ECO:0000256" key="21">
    <source>
        <dbReference type="SAM" id="MobiDB-lite"/>
    </source>
</evidence>
<reference evidence="24 25" key="1">
    <citation type="submission" date="2020-04" db="EMBL/GenBank/DDBJ databases">
        <authorList>
            <person name="Wallbank WR R."/>
            <person name="Pardo Diaz C."/>
            <person name="Kozak K."/>
            <person name="Martin S."/>
            <person name="Jiggins C."/>
            <person name="Moest M."/>
            <person name="Warren A I."/>
            <person name="Byers J.R.P. K."/>
            <person name="Montejo-Kovacevich G."/>
            <person name="Yen C E."/>
        </authorList>
    </citation>
    <scope>NUCLEOTIDE SEQUENCE [LARGE SCALE GENOMIC DNA]</scope>
</reference>
<dbReference type="SUPFAM" id="SSF56784">
    <property type="entry name" value="HAD-like"/>
    <property type="match status" value="1"/>
</dbReference>
<dbReference type="GO" id="GO:0005388">
    <property type="term" value="F:P-type calcium transporter activity"/>
    <property type="evidence" value="ECO:0007669"/>
    <property type="project" value="UniProtKB-EC"/>
</dbReference>
<feature type="compositionally biased region" description="Low complexity" evidence="21">
    <location>
        <begin position="728"/>
        <end position="742"/>
    </location>
</feature>
<dbReference type="SUPFAM" id="SSF81653">
    <property type="entry name" value="Calcium ATPase, transduction domain A"/>
    <property type="match status" value="1"/>
</dbReference>
<comment type="catalytic activity">
    <reaction evidence="19">
        <text>Ca(2+)(in) + ATP + H2O = Ca(2+)(out) + ADP + phosphate + H(+)</text>
        <dbReference type="Rhea" id="RHEA:18105"/>
        <dbReference type="ChEBI" id="CHEBI:15377"/>
        <dbReference type="ChEBI" id="CHEBI:15378"/>
        <dbReference type="ChEBI" id="CHEBI:29108"/>
        <dbReference type="ChEBI" id="CHEBI:30616"/>
        <dbReference type="ChEBI" id="CHEBI:43474"/>
        <dbReference type="ChEBI" id="CHEBI:456216"/>
        <dbReference type="EC" id="7.2.2.10"/>
    </reaction>
    <physiologicalReaction direction="left-to-right" evidence="19">
        <dbReference type="Rhea" id="RHEA:18106"/>
    </physiologicalReaction>
</comment>
<evidence type="ECO:0000256" key="5">
    <source>
        <dbReference type="ARBA" id="ARBA00022448"/>
    </source>
</evidence>
<dbReference type="Gene3D" id="2.70.150.10">
    <property type="entry name" value="Calcium-transporting ATPase, cytoplasmic transduction domain A"/>
    <property type="match status" value="1"/>
</dbReference>
<keyword evidence="11" id="KW-0067">ATP-binding</keyword>
<dbReference type="SUPFAM" id="SSF81665">
    <property type="entry name" value="Calcium ATPase, transmembrane domain M"/>
    <property type="match status" value="1"/>
</dbReference>
<dbReference type="InterPro" id="IPR004014">
    <property type="entry name" value="ATPase_P-typ_cation-transptr_N"/>
</dbReference>
<feature type="region of interest" description="Disordered" evidence="21">
    <location>
        <begin position="1322"/>
        <end position="1345"/>
    </location>
</feature>
<feature type="compositionally biased region" description="Pro residues" evidence="21">
    <location>
        <begin position="672"/>
        <end position="693"/>
    </location>
</feature>
<dbReference type="GO" id="GO:0033017">
    <property type="term" value="C:sarcoplasmic reticulum membrane"/>
    <property type="evidence" value="ECO:0007669"/>
    <property type="project" value="UniProtKB-SubCell"/>
</dbReference>
<dbReference type="NCBIfam" id="TIGR01494">
    <property type="entry name" value="ATPase_P-type"/>
    <property type="match status" value="2"/>
</dbReference>
<feature type="transmembrane region" description="Helical" evidence="22">
    <location>
        <begin position="1866"/>
        <end position="1887"/>
    </location>
</feature>
<dbReference type="EC" id="7.2.2.10" evidence="4"/>
<feature type="transmembrane region" description="Helical" evidence="22">
    <location>
        <begin position="1763"/>
        <end position="1787"/>
    </location>
</feature>
<feature type="region of interest" description="Disordered" evidence="21">
    <location>
        <begin position="1183"/>
        <end position="1207"/>
    </location>
</feature>
<keyword evidence="13" id="KW-0703">Sarcoplasmic reticulum</keyword>
<feature type="compositionally biased region" description="Low complexity" evidence="21">
    <location>
        <begin position="1190"/>
        <end position="1207"/>
    </location>
</feature>
<feature type="domain" description="Cation-transporting P-type ATPase N-terminal" evidence="23">
    <location>
        <begin position="47"/>
        <end position="121"/>
    </location>
</feature>
<dbReference type="FunFam" id="2.70.150.10:FF:000008">
    <property type="entry name" value="Calcium-transporting ATPase"/>
    <property type="match status" value="1"/>
</dbReference>
<keyword evidence="5" id="KW-0813">Transport</keyword>
<keyword evidence="18 22" id="KW-0472">Membrane</keyword>
<evidence type="ECO:0000256" key="7">
    <source>
        <dbReference type="ARBA" id="ARBA00022692"/>
    </source>
</evidence>
<dbReference type="OrthoDB" id="73273at2759"/>
<dbReference type="Gene3D" id="3.40.1110.10">
    <property type="entry name" value="Calcium-transporting ATPase, cytoplasmic domain N"/>
    <property type="match status" value="1"/>
</dbReference>
<evidence type="ECO:0000256" key="6">
    <source>
        <dbReference type="ARBA" id="ARBA00022568"/>
    </source>
</evidence>
<evidence type="ECO:0000256" key="13">
    <source>
        <dbReference type="ARBA" id="ARBA00022951"/>
    </source>
</evidence>
<dbReference type="GO" id="GO:0046872">
    <property type="term" value="F:metal ion binding"/>
    <property type="evidence" value="ECO:0007669"/>
    <property type="project" value="UniProtKB-KW"/>
</dbReference>
<keyword evidence="16" id="KW-0333">Golgi apparatus</keyword>
<dbReference type="GO" id="GO:0005524">
    <property type="term" value="F:ATP binding"/>
    <property type="evidence" value="ECO:0007669"/>
    <property type="project" value="UniProtKB-KW"/>
</dbReference>
<feature type="compositionally biased region" description="Basic and acidic residues" evidence="21">
    <location>
        <begin position="1026"/>
        <end position="1040"/>
    </location>
</feature>
<keyword evidence="17" id="KW-0406">Ion transport</keyword>
<dbReference type="Gene3D" id="1.20.1110.10">
    <property type="entry name" value="Calcium-transporting ATPase, transmembrane domain"/>
    <property type="match status" value="2"/>
</dbReference>
<feature type="compositionally biased region" description="Pro residues" evidence="21">
    <location>
        <begin position="1105"/>
        <end position="1115"/>
    </location>
</feature>
<dbReference type="Pfam" id="PF00689">
    <property type="entry name" value="Cation_ATPase_C"/>
    <property type="match status" value="1"/>
</dbReference>
<dbReference type="InterPro" id="IPR023298">
    <property type="entry name" value="ATPase_P-typ_TM_dom_sf"/>
</dbReference>
<dbReference type="EMBL" id="CADEBD010000037">
    <property type="protein sequence ID" value="CAB3220413.1"/>
    <property type="molecule type" value="Genomic_DNA"/>
</dbReference>
<gene>
    <name evidence="24" type="ORF">APLA_LOCUS305</name>
</gene>
<dbReference type="PRINTS" id="PR00119">
    <property type="entry name" value="CATATPASE"/>
</dbReference>
<dbReference type="PRINTS" id="PR00120">
    <property type="entry name" value="HATPASE"/>
</dbReference>
<feature type="transmembrane region" description="Helical" evidence="22">
    <location>
        <begin position="289"/>
        <end position="308"/>
    </location>
</feature>
<feature type="transmembrane region" description="Helical" evidence="22">
    <location>
        <begin position="314"/>
        <end position="343"/>
    </location>
</feature>
<evidence type="ECO:0000256" key="2">
    <source>
        <dbReference type="ARBA" id="ARBA00004326"/>
    </source>
</evidence>
<dbReference type="PROSITE" id="PS00154">
    <property type="entry name" value="ATPASE_E1_E2"/>
    <property type="match status" value="1"/>
</dbReference>
<feature type="compositionally biased region" description="Low complexity" evidence="21">
    <location>
        <begin position="1328"/>
        <end position="1345"/>
    </location>
</feature>
<feature type="compositionally biased region" description="Low complexity" evidence="21">
    <location>
        <begin position="1087"/>
        <end position="1099"/>
    </location>
</feature>
<evidence type="ECO:0000256" key="14">
    <source>
        <dbReference type="ARBA" id="ARBA00022967"/>
    </source>
</evidence>
<evidence type="ECO:0000259" key="23">
    <source>
        <dbReference type="SMART" id="SM00831"/>
    </source>
</evidence>
<feature type="transmembrane region" description="Helical" evidence="22">
    <location>
        <begin position="1837"/>
        <end position="1854"/>
    </location>
</feature>
<dbReference type="InterPro" id="IPR036412">
    <property type="entry name" value="HAD-like_sf"/>
</dbReference>
<dbReference type="InterPro" id="IPR059000">
    <property type="entry name" value="ATPase_P-type_domA"/>
</dbReference>
<feature type="region of interest" description="Disordered" evidence="21">
    <location>
        <begin position="1459"/>
        <end position="1482"/>
    </location>
</feature>
<feature type="compositionally biased region" description="Low complexity" evidence="21">
    <location>
        <begin position="759"/>
        <end position="768"/>
    </location>
</feature>
<feature type="compositionally biased region" description="Pro residues" evidence="21">
    <location>
        <begin position="998"/>
        <end position="1008"/>
    </location>
</feature>
<keyword evidence="12" id="KW-0460">Magnesium</keyword>
<dbReference type="InterPro" id="IPR001757">
    <property type="entry name" value="P_typ_ATPase"/>
</dbReference>
<dbReference type="GO" id="GO:0016887">
    <property type="term" value="F:ATP hydrolysis activity"/>
    <property type="evidence" value="ECO:0007669"/>
    <property type="project" value="InterPro"/>
</dbReference>
<organism evidence="24 25">
    <name type="scientific">Arctia plantaginis</name>
    <name type="common">Wood tiger moth</name>
    <name type="synonym">Phalaena plantaginis</name>
    <dbReference type="NCBI Taxonomy" id="874455"/>
    <lineage>
        <taxon>Eukaryota</taxon>
        <taxon>Metazoa</taxon>
        <taxon>Ecdysozoa</taxon>
        <taxon>Arthropoda</taxon>
        <taxon>Hexapoda</taxon>
        <taxon>Insecta</taxon>
        <taxon>Pterygota</taxon>
        <taxon>Neoptera</taxon>
        <taxon>Endopterygota</taxon>
        <taxon>Lepidoptera</taxon>
        <taxon>Glossata</taxon>
        <taxon>Ditrysia</taxon>
        <taxon>Noctuoidea</taxon>
        <taxon>Erebidae</taxon>
        <taxon>Arctiinae</taxon>
        <taxon>Arctia</taxon>
    </lineage>
</organism>
<feature type="compositionally biased region" description="Low complexity" evidence="21">
    <location>
        <begin position="1465"/>
        <end position="1482"/>
    </location>
</feature>
<evidence type="ECO:0000256" key="10">
    <source>
        <dbReference type="ARBA" id="ARBA00022837"/>
    </source>
</evidence>
<dbReference type="PANTHER" id="PTHR42861">
    <property type="entry name" value="CALCIUM-TRANSPORTING ATPASE"/>
    <property type="match status" value="1"/>
</dbReference>
<comment type="subcellular location">
    <subcellularLocation>
        <location evidence="1">Golgi apparatus</location>
        <location evidence="1">trans-Golgi network membrane</location>
        <topology evidence="1">Multi-pass membrane protein</topology>
    </subcellularLocation>
    <subcellularLocation>
        <location evidence="2">Sarcoplasmic reticulum membrane</location>
        <topology evidence="2">Multi-pass membrane protein</topology>
    </subcellularLocation>
</comment>
<keyword evidence="6" id="KW-0109">Calcium transport</keyword>
<feature type="compositionally biased region" description="Pro residues" evidence="21">
    <location>
        <begin position="889"/>
        <end position="900"/>
    </location>
</feature>
<evidence type="ECO:0000256" key="17">
    <source>
        <dbReference type="ARBA" id="ARBA00023065"/>
    </source>
</evidence>
<feature type="transmembrane region" description="Helical" evidence="22">
    <location>
        <begin position="1799"/>
        <end position="1817"/>
    </location>
</feature>
<protein>
    <recommendedName>
        <fullName evidence="4">P-type Ca(2+) transporter</fullName>
        <ecNumber evidence="4">7.2.2.10</ecNumber>
    </recommendedName>
</protein>
<dbReference type="SMART" id="SM00831">
    <property type="entry name" value="Cation_ATPase_N"/>
    <property type="match status" value="1"/>
</dbReference>
<comment type="similarity">
    <text evidence="3">Belongs to the cation transport ATPase (P-type) (TC 3.A.3) family. Type IIA subfamily.</text>
</comment>
<evidence type="ECO:0000256" key="16">
    <source>
        <dbReference type="ARBA" id="ARBA00023034"/>
    </source>
</evidence>
<feature type="compositionally biased region" description="Pro residues" evidence="21">
    <location>
        <begin position="830"/>
        <end position="870"/>
    </location>
</feature>
<dbReference type="FunFam" id="1.20.1110.10:FF:000106">
    <property type="entry name" value="E1-E2 ATPase, putative"/>
    <property type="match status" value="1"/>
</dbReference>
<evidence type="ECO:0000256" key="12">
    <source>
        <dbReference type="ARBA" id="ARBA00022842"/>
    </source>
</evidence>
<evidence type="ECO:0000256" key="1">
    <source>
        <dbReference type="ARBA" id="ARBA00004166"/>
    </source>
</evidence>
<evidence type="ECO:0000256" key="4">
    <source>
        <dbReference type="ARBA" id="ARBA00012790"/>
    </source>
</evidence>
<name>A0A8S0YMP2_ARCPL</name>
<dbReference type="Pfam" id="PF00122">
    <property type="entry name" value="E1-E2_ATPase"/>
    <property type="match status" value="1"/>
</dbReference>
<keyword evidence="8" id="KW-0479">Metal-binding</keyword>
<feature type="compositionally biased region" description="Pro residues" evidence="21">
    <location>
        <begin position="716"/>
        <end position="726"/>
    </location>
</feature>
<evidence type="ECO:0000256" key="3">
    <source>
        <dbReference type="ARBA" id="ARBA00005675"/>
    </source>
</evidence>
<comment type="catalytic activity">
    <reaction evidence="20">
        <text>Mn(2+)(in) + ATP + H2O = Mn(2+)(out) + ADP + phosphate + H(+)</text>
        <dbReference type="Rhea" id="RHEA:66820"/>
        <dbReference type="ChEBI" id="CHEBI:15377"/>
        <dbReference type="ChEBI" id="CHEBI:15378"/>
        <dbReference type="ChEBI" id="CHEBI:29035"/>
        <dbReference type="ChEBI" id="CHEBI:30616"/>
        <dbReference type="ChEBI" id="CHEBI:43474"/>
        <dbReference type="ChEBI" id="CHEBI:456216"/>
    </reaction>
    <physiologicalReaction direction="left-to-right" evidence="20">
        <dbReference type="Rhea" id="RHEA:66821"/>
    </physiologicalReaction>
</comment>
<comment type="caution">
    <text evidence="24">The sequence shown here is derived from an EMBL/GenBank/DDBJ whole genome shotgun (WGS) entry which is preliminary data.</text>
</comment>
<feature type="region of interest" description="Disordered" evidence="21">
    <location>
        <begin position="597"/>
        <end position="1118"/>
    </location>
</feature>
<dbReference type="GO" id="GO:0005794">
    <property type="term" value="C:Golgi apparatus"/>
    <property type="evidence" value="ECO:0007669"/>
    <property type="project" value="UniProtKB-SubCell"/>
</dbReference>
<dbReference type="InterPro" id="IPR018303">
    <property type="entry name" value="ATPase_P-typ_P_site"/>
</dbReference>
<evidence type="ECO:0000256" key="19">
    <source>
        <dbReference type="ARBA" id="ARBA00047282"/>
    </source>
</evidence>
<evidence type="ECO:0000256" key="15">
    <source>
        <dbReference type="ARBA" id="ARBA00022989"/>
    </source>
</evidence>
<dbReference type="InterPro" id="IPR023299">
    <property type="entry name" value="ATPase_P-typ_cyto_dom_N"/>
</dbReference>
<keyword evidence="15 22" id="KW-1133">Transmembrane helix</keyword>
<evidence type="ECO:0000313" key="25">
    <source>
        <dbReference type="Proteomes" id="UP000494256"/>
    </source>
</evidence>
<dbReference type="SUPFAM" id="SSF81660">
    <property type="entry name" value="Metal cation-transporting ATPase, ATP-binding domain N"/>
    <property type="match status" value="1"/>
</dbReference>
<dbReference type="FunFam" id="3.40.50.1000:FF:000001">
    <property type="entry name" value="Phospholipid-transporting ATPase IC"/>
    <property type="match status" value="1"/>
</dbReference>
<dbReference type="Pfam" id="PF00690">
    <property type="entry name" value="Cation_ATPase_N"/>
    <property type="match status" value="1"/>
</dbReference>
<sequence length="1914" mass="208196">MDRARKVGQGVYDSEQETHSSGEGGGGRRGLTDVSAGAGEMWISAVESSILTWEEVAERLNVDVRRGLSWREANDRMNFVGPNEFQVKEQEPLWKKYIEQFQNPLILLLLGSAVVSVCMRQFDDAISITVAIIIVVTVAFVQEYRSEKSLEELNKLVPPSCNCLREGSIEHFLARNLVPGDIVHLNVGDRVPADLRLYDSVDLAIDESSFTGETEPAGKSVLPNKAAAGRVNKDNIAFMGTLVRCGNAKGIVVSTGERSEFGDIFRMMQAEEAPKTPLQKSMDALGAQLSLYSFCIIGFIMVTGWLQGKALQDMFTISVSLAVAAIPEGLPIVVTVTLALGVMRMAKRNAIVKKLPTVETLGCVNVICSDKTGTLTKNEMTVTTISTSGGHIAEVTGTGYNAMGDIQLRAYKGRDLDVARMAVNTMLEVGVLCNNAQIRDGALYGQPTEGALLACALKHGLQDMRDHHTRLHEIPFSSETKMMVVKCAPKFSDGKLKEEVFVKGAIEKVLPLCNQYIDSAGNYAPMTKEKQNDFIAEAYNIARMGLRIIALCRGRGMEALTFTGVCGVCDPPREGVRDAVATLARASVDVKMGRYTARAPPNAHPRHCLHAPAPPPPVRPAPRVTGPPQGTPPPSHADGPTTGRPSTHRPGDRPPRPLSPSPPSSQITGPGTGPPSVPRDRPAPPAATFPPAPYVKFPRHTTPGAARHQGHGTGPHRPPGPAPARPLSPDTAAAAPVTSSSPAPGPPRPSVGPPDRTGTDPTATSSAPPTGPPPGPRPVHPALHVRGIYRTTVPGDAPRSSVTPPPHAPRYVPAPPSPGQGTTDPATAPLVPPNKSPGPPARGAPIKPPVPKPSGPPAAPRRSPGTPPSPKGTYPRHVTVPGQTRHRPAPGPGLHAPPGPGRWGPPDVNGKMPDPRPPPYPSPVQGTYLSRGPRASRQSTGSAPPAATPPGHSPTKHRYARRAPSTKSPPPPLPGHAAPLNEKAPDAPAPSPKTCTTTPPPPLRPPPTVLTLATGRGPPPGVPHGTPRERPPFRLPDVHGTHVPGPARTPRGPPSLTCHAPRHRRGPPRNYMHDRATPPSETSPNARPGTRPPGTSRPSAQFPGERPPPPLPDVPRAPGVLPNVHCTLYTLDTRYTLARASVDVKMVTGDARPTALAVGTYPRIVHCTLYTVHYTHWTHGTRWRAPPSTSRWSPATRAPPRSPSVRTPASYTVHCTLYTIHTGHTVHAGARLRRRQDGHRRRAPHRARRRYVTPASYTVHCTLYTIHTGHTVTRWRAPPSTSRWSTGDARPTALAVGTYPRIVHCTLYTVHYTHWTHGTRWRAPPSTSRWSPATRAPPRSPSVRTPASYTVHCTLYTIHTGHTVHAGARLRRRQDGHRRRAPHRARRRYVPPHRTLYTVHCTLYTLDTRYTLARASVDVKMVTGDARPTALAVGTYPRIVHCTLYTVHYTHWTHGTRWRAPPSTSRWSPATRAPPRSPSVRTPASYTVHCTLYTIHTGHTVHAGARLRRRQDGHRRRAPHRARRRYVPPHRTLYTVHCTLYTLDTRYTLARASVDVKMVTGDARPTPRTRIVHSQMVGLDVLHSQSLSGEQLDSMPDDELDRIIDTVSVFYRVTPKHKLAIVKSLQRVGNIVGMTGDGVNDGVALKRADIGIAMGRNGTDVCKEAADMILVNDDFATIISAIEEGKCIFYNIRNFVRFQLSTSIAALSLIALATLMGIPNPLNAMQILWINIIMDGPPAQSLGVEPVDHSVLRRRPRDTTRRIISRALLLNVLLSAAIIIAGTLWVFNREMSDNRITPRDTTMTFTCFVLFDMFNALSCRSQTKSLFQVGLFSNKMFLIAVTLSLVGQMLVIYFPPLQKVFQTEALTGHDIIFLVCLTSSVFIVSEVKKLIERTLKKRALGKFSGKSRDAMEFV</sequence>
<evidence type="ECO:0000256" key="20">
    <source>
        <dbReference type="ARBA" id="ARBA00047330"/>
    </source>
</evidence>
<keyword evidence="10" id="KW-0106">Calcium</keyword>
<keyword evidence="14" id="KW-1278">Translocase</keyword>
<feature type="compositionally biased region" description="Pro residues" evidence="21">
    <location>
        <begin position="803"/>
        <end position="818"/>
    </location>
</feature>
<evidence type="ECO:0000256" key="8">
    <source>
        <dbReference type="ARBA" id="ARBA00022723"/>
    </source>
</evidence>
<dbReference type="FunFam" id="3.40.1110.10:FF:000006">
    <property type="entry name" value="Calcium-transporting ATPase"/>
    <property type="match status" value="1"/>
</dbReference>
<feature type="compositionally biased region" description="Pro residues" evidence="21">
    <location>
        <begin position="769"/>
        <end position="779"/>
    </location>
</feature>
<proteinExistence type="inferred from homology"/>
<evidence type="ECO:0000256" key="11">
    <source>
        <dbReference type="ARBA" id="ARBA00022840"/>
    </source>
</evidence>
<evidence type="ECO:0000256" key="18">
    <source>
        <dbReference type="ARBA" id="ARBA00023136"/>
    </source>
</evidence>
<feature type="region of interest" description="Disordered" evidence="21">
    <location>
        <begin position="1"/>
        <end position="31"/>
    </location>
</feature>
<evidence type="ECO:0000313" key="24">
    <source>
        <dbReference type="EMBL" id="CAB3220413.1"/>
    </source>
</evidence>
<dbReference type="InterPro" id="IPR008250">
    <property type="entry name" value="ATPase_P-typ_transduc_dom_A_sf"/>
</dbReference>
<dbReference type="Pfam" id="PF13246">
    <property type="entry name" value="Cation_ATPase"/>
    <property type="match status" value="1"/>
</dbReference>
<dbReference type="InterPro" id="IPR006068">
    <property type="entry name" value="ATPase_P-typ_cation-transptr_C"/>
</dbReference>
<accession>A0A8S0YMP2</accession>
<evidence type="ECO:0000256" key="22">
    <source>
        <dbReference type="SAM" id="Phobius"/>
    </source>
</evidence>
<evidence type="ECO:0000256" key="9">
    <source>
        <dbReference type="ARBA" id="ARBA00022741"/>
    </source>
</evidence>
<dbReference type="Proteomes" id="UP000494256">
    <property type="component" value="Unassembled WGS sequence"/>
</dbReference>